<protein>
    <submittedName>
        <fullName evidence="1">Uncharacterized protein</fullName>
    </submittedName>
</protein>
<dbReference type="AlphaFoldDB" id="A0A7Y0ANW0"/>
<gene>
    <name evidence="1" type="ORF">HHL23_13375</name>
</gene>
<reference evidence="1 2" key="1">
    <citation type="submission" date="2020-04" db="EMBL/GenBank/DDBJ databases">
        <title>Chryseobacterium sp. RP-3-3 sp. nov., isolated from Jeju soil.</title>
        <authorList>
            <person name="Dahal R.H."/>
        </authorList>
    </citation>
    <scope>NUCLEOTIDE SEQUENCE [LARGE SCALE GENOMIC DNA]</scope>
    <source>
        <strain evidence="1 2">RP-3-3</strain>
    </source>
</reference>
<evidence type="ECO:0000313" key="1">
    <source>
        <dbReference type="EMBL" id="NML70778.1"/>
    </source>
</evidence>
<proteinExistence type="predicted"/>
<organism evidence="1 2">
    <name type="scientific">Chryseobacterium antibioticum</name>
    <dbReference type="NCBI Taxonomy" id="2728847"/>
    <lineage>
        <taxon>Bacteria</taxon>
        <taxon>Pseudomonadati</taxon>
        <taxon>Bacteroidota</taxon>
        <taxon>Flavobacteriia</taxon>
        <taxon>Flavobacteriales</taxon>
        <taxon>Weeksellaceae</taxon>
        <taxon>Chryseobacterium group</taxon>
        <taxon>Chryseobacterium</taxon>
    </lineage>
</organism>
<dbReference type="EMBL" id="JABBGI010000016">
    <property type="protein sequence ID" value="NML70778.1"/>
    <property type="molecule type" value="Genomic_DNA"/>
</dbReference>
<comment type="caution">
    <text evidence="1">The sequence shown here is derived from an EMBL/GenBank/DDBJ whole genome shotgun (WGS) entry which is preliminary data.</text>
</comment>
<keyword evidence="2" id="KW-1185">Reference proteome</keyword>
<dbReference type="Proteomes" id="UP000544054">
    <property type="component" value="Unassembled WGS sequence"/>
</dbReference>
<name>A0A7Y0ANW0_9FLAO</name>
<accession>A0A7Y0ANW0</accession>
<sequence length="68" mass="8148">MIIEKIAKCPDESCGWLQLRILPEKFYLYNSDIIFLVDIEPANLTIEETLYYNEMAKTYKELERKIGW</sequence>
<evidence type="ECO:0000313" key="2">
    <source>
        <dbReference type="Proteomes" id="UP000544054"/>
    </source>
</evidence>
<dbReference type="RefSeq" id="WP_169235296.1">
    <property type="nucleotide sequence ID" value="NZ_JABBGI010000016.1"/>
</dbReference>